<name>A0A4D8QA54_AZOBR</name>
<dbReference type="Proteomes" id="UP000298596">
    <property type="component" value="Plasmid p6"/>
</dbReference>
<organism evidence="1 2">
    <name type="scientific">Azospirillum brasilense</name>
    <dbReference type="NCBI Taxonomy" id="192"/>
    <lineage>
        <taxon>Bacteria</taxon>
        <taxon>Pseudomonadati</taxon>
        <taxon>Pseudomonadota</taxon>
        <taxon>Alphaproteobacteria</taxon>
        <taxon>Rhodospirillales</taxon>
        <taxon>Azospirillaceae</taxon>
        <taxon>Azospirillum</taxon>
    </lineage>
</organism>
<gene>
    <name evidence="1" type="ORF">D3867_35870</name>
</gene>
<evidence type="ECO:0000313" key="2">
    <source>
        <dbReference type="Proteomes" id="UP000298596"/>
    </source>
</evidence>
<proteinExistence type="predicted"/>
<dbReference type="AlphaFoldDB" id="A0A4D8QA54"/>
<sequence>MAKNDRTVEVTIRMTVRGTTEQGRLNPKRAVSGEDAETVARLGAAALSKDWVMMKVMDGSDCLATCIKSEVVSTTLLAAVRRPSR</sequence>
<reference evidence="1 2" key="1">
    <citation type="submission" date="2018-09" db="EMBL/GenBank/DDBJ databases">
        <title>Whole genome based analysis of evolution and adaptive divergence in Indian and Brazilian strains of Azospirillum brasilense.</title>
        <authorList>
            <person name="Singh C."/>
            <person name="Tripathi A.K."/>
        </authorList>
    </citation>
    <scope>NUCLEOTIDE SEQUENCE [LARGE SCALE GENOMIC DNA]</scope>
    <source>
        <strain evidence="1 2">MTCC4036</strain>
        <plasmid evidence="1 2">p6</plasmid>
    </source>
</reference>
<geneLocation type="plasmid" evidence="1 2">
    <name>p6</name>
</geneLocation>
<keyword evidence="1" id="KW-0614">Plasmid</keyword>
<dbReference type="EMBL" id="CP032336">
    <property type="protein sequence ID" value="QCO07277.1"/>
    <property type="molecule type" value="Genomic_DNA"/>
</dbReference>
<accession>A0A4D8QA54</accession>
<evidence type="ECO:0000313" key="1">
    <source>
        <dbReference type="EMBL" id="QCO07277.1"/>
    </source>
</evidence>
<protein>
    <submittedName>
        <fullName evidence="1">Uncharacterized protein</fullName>
    </submittedName>
</protein>